<accession>A0A2T9YCX6</accession>
<evidence type="ECO:0000313" key="2">
    <source>
        <dbReference type="Proteomes" id="UP000245383"/>
    </source>
</evidence>
<dbReference type="Gene3D" id="3.80.10.10">
    <property type="entry name" value="Ribonuclease Inhibitor"/>
    <property type="match status" value="1"/>
</dbReference>
<comment type="caution">
    <text evidence="1">The sequence shown here is derived from an EMBL/GenBank/DDBJ whole genome shotgun (WGS) entry which is preliminary data.</text>
</comment>
<dbReference type="SUPFAM" id="SSF52047">
    <property type="entry name" value="RNI-like"/>
    <property type="match status" value="2"/>
</dbReference>
<name>A0A2T9YCX6_9FUNG</name>
<protein>
    <recommendedName>
        <fullName evidence="3">RNI-like protein</fullName>
    </recommendedName>
</protein>
<organism evidence="1 2">
    <name type="scientific">Smittium simulii</name>
    <dbReference type="NCBI Taxonomy" id="133385"/>
    <lineage>
        <taxon>Eukaryota</taxon>
        <taxon>Fungi</taxon>
        <taxon>Fungi incertae sedis</taxon>
        <taxon>Zoopagomycota</taxon>
        <taxon>Kickxellomycotina</taxon>
        <taxon>Harpellomycetes</taxon>
        <taxon>Harpellales</taxon>
        <taxon>Legeriomycetaceae</taxon>
        <taxon>Smittium</taxon>
    </lineage>
</organism>
<dbReference type="OrthoDB" id="10670068at2759"/>
<dbReference type="EMBL" id="MBFR01000269">
    <property type="protein sequence ID" value="PVU90207.1"/>
    <property type="molecule type" value="Genomic_DNA"/>
</dbReference>
<evidence type="ECO:0008006" key="3">
    <source>
        <dbReference type="Google" id="ProtNLM"/>
    </source>
</evidence>
<dbReference type="InterPro" id="IPR032675">
    <property type="entry name" value="LRR_dom_sf"/>
</dbReference>
<dbReference type="AlphaFoldDB" id="A0A2T9YCX6"/>
<gene>
    <name evidence="1" type="ORF">BB561_004987</name>
</gene>
<sequence>MPPSVLPQNWPPRVLQLLALNLQSKADLLEFSLVHPNWFFFGINSLWIYPSFTSIDSLSSFLTLISQKKGFLQLTQGYDLTLNSHLLDYPSIPKQLSRKCSFVRNSLLSYKHNNLNSAKSFLSSSIFSDPQILVNLIRATKTINNISFYGFNIIDHHLSSLALFATTITHLHIIGLRDHSYHALVSLLSSFTSLRSLKLKLGSGAPRQLWKTLENRSMLFTSLELWIDNSTLELAPMLLKCNSLTNLKIKGCNIRLGPSTISRLVCNNPNLQTLFVQALDITVLDLSPILCNAKQLTSLQLINDSPLTGPSKSHAFMPRVVALKLNHLLIVGLDVPSKTFNTLFSILKNLQTLSISYSPQLNDDSIISLSESNHSLLGLSISCCPDISDSIVGFLAINHSKSLLSLNLEDIIIQNPDLFKHNLQKLVSIEDLCVSGDVANILEIKHPKVKSKNNFQNHQTFNLLNSDNFNKNLAPKYDSNTHISNNLPVALKKSSLHDSNNHLVALKTSPFHDSNNHHVALKTSPFHDSNGTSSFIATQEYKNLKTLSSNFHNHQKNTMHRLDDHSSFSNTDYINNNNDSRNAAINDPQYLSKLDRFCNNNIDQEYRKRTISRDVNLTNTDNEYRKRTISQDLHLTNTDNEYRKRTISQDLHLTNTDNNNEAQVNNSFYAVSDQIDSHRNYKSPKLLNGFKTKVLEPLEWKSADEFQNMLLSTVKKTNDPTFNLNNDNSYLGEEETIQLGYSNTYENKNQHFTAPKHNQKNLSKNFDRVKPKNKFLSSNDYMQSIAESAEEQESLKFNFSQKNFFEKLNNSESNPQVLDEAEDTDVISGSYNGYAPKAHNKVHNNSFDGLKFSQQKNTTTEYNQLGGMIARDNHSQNDFSFHNDYRINNRFSHQNTIPNPYGSLSQIMAEYGTETKINSTKSLLGLQPISETNTNGTKSLLGLQPIKEKPPINRKPVKLQLSSKEILDNVPKTQPNIPISKSEDNKEYTNIVSNLNNNNDLKNADKQVVNTNSIIQQTDHINQNSPLPAKLNLPENISSKKTEKKAILDLSIETVLNGRQVLKIYEVGSNFYLLFFHF</sequence>
<dbReference type="Proteomes" id="UP000245383">
    <property type="component" value="Unassembled WGS sequence"/>
</dbReference>
<dbReference type="STRING" id="133385.A0A2T9YCX6"/>
<keyword evidence="2" id="KW-1185">Reference proteome</keyword>
<evidence type="ECO:0000313" key="1">
    <source>
        <dbReference type="EMBL" id="PVU90207.1"/>
    </source>
</evidence>
<proteinExistence type="predicted"/>
<reference evidence="1 2" key="1">
    <citation type="journal article" date="2018" name="MBio">
        <title>Comparative Genomics Reveals the Core Gene Toolbox for the Fungus-Insect Symbiosis.</title>
        <authorList>
            <person name="Wang Y."/>
            <person name="Stata M."/>
            <person name="Wang W."/>
            <person name="Stajich J.E."/>
            <person name="White M.M."/>
            <person name="Moncalvo J.M."/>
        </authorList>
    </citation>
    <scope>NUCLEOTIDE SEQUENCE [LARGE SCALE GENOMIC DNA]</scope>
    <source>
        <strain evidence="1 2">SWE-8-4</strain>
    </source>
</reference>